<sequence>MYPPFEFNNLLGPLLALAFFATTIKLVFVLGLLKGYFRKEEDSFRG</sequence>
<proteinExistence type="predicted"/>
<accession>A0AAQ3L988</accession>
<keyword evidence="1" id="KW-0812">Transmembrane</keyword>
<keyword evidence="1" id="KW-0472">Membrane</keyword>
<dbReference type="RefSeq" id="WP_317834453.1">
    <property type="nucleotide sequence ID" value="NZ_CP136920.1"/>
</dbReference>
<evidence type="ECO:0000256" key="1">
    <source>
        <dbReference type="SAM" id="Phobius"/>
    </source>
</evidence>
<dbReference type="KEGG" id="puo:RZN69_02635"/>
<dbReference type="Proteomes" id="UP001304300">
    <property type="component" value="Chromosome"/>
</dbReference>
<evidence type="ECO:0000313" key="2">
    <source>
        <dbReference type="EMBL" id="WOO41969.1"/>
    </source>
</evidence>
<protein>
    <submittedName>
        <fullName evidence="2">Uncharacterized protein</fullName>
    </submittedName>
</protein>
<dbReference type="EMBL" id="CP136920">
    <property type="protein sequence ID" value="WOO41969.1"/>
    <property type="molecule type" value="Genomic_DNA"/>
</dbReference>
<gene>
    <name evidence="2" type="ORF">RZN69_02635</name>
</gene>
<feature type="transmembrane region" description="Helical" evidence="1">
    <location>
        <begin position="12"/>
        <end position="33"/>
    </location>
</feature>
<organism evidence="2 3">
    <name type="scientific">Rubellicoccus peritrichatus</name>
    <dbReference type="NCBI Taxonomy" id="3080537"/>
    <lineage>
        <taxon>Bacteria</taxon>
        <taxon>Pseudomonadati</taxon>
        <taxon>Verrucomicrobiota</taxon>
        <taxon>Opitutia</taxon>
        <taxon>Puniceicoccales</taxon>
        <taxon>Cerasicoccaceae</taxon>
        <taxon>Rubellicoccus</taxon>
    </lineage>
</organism>
<evidence type="ECO:0000313" key="3">
    <source>
        <dbReference type="Proteomes" id="UP001304300"/>
    </source>
</evidence>
<dbReference type="AlphaFoldDB" id="A0AAQ3L988"/>
<name>A0AAQ3L988_9BACT</name>
<keyword evidence="1" id="KW-1133">Transmembrane helix</keyword>
<reference evidence="2 3" key="1">
    <citation type="submission" date="2023-10" db="EMBL/GenBank/DDBJ databases">
        <title>Rubellicoccus peritrichatus gen. nov., sp. nov., isolated from an algae of coral reef tank.</title>
        <authorList>
            <person name="Luo J."/>
        </authorList>
    </citation>
    <scope>NUCLEOTIDE SEQUENCE [LARGE SCALE GENOMIC DNA]</scope>
    <source>
        <strain evidence="2 3">CR14</strain>
    </source>
</reference>
<keyword evidence="3" id="KW-1185">Reference proteome</keyword>